<keyword evidence="2" id="KW-1185">Reference proteome</keyword>
<dbReference type="Gramene" id="TraesCS2A03G1225000.1">
    <property type="protein sequence ID" value="TraesCS2A03G1225000.1.CDS1"/>
    <property type="gene ID" value="TraesCS2A03G1225000"/>
</dbReference>
<name>A0A3B6B8J2_WHEAT</name>
<dbReference type="Gramene" id="TraesJAG2A03G00797160.1">
    <property type="protein sequence ID" value="TraesJAG2A03G00797160.1.CDS1"/>
    <property type="gene ID" value="TraesJAG2A03G00797160"/>
</dbReference>
<sequence>MAAYEESAGKEMAGHEGCQNCSVEKCSSTGGRCATKRKAEEAAAAGEECPMKVCKVEAAAGRSDAFSAAAPDDVADSLKPAVEAAVREKRLTRLPQEEINWTLAHVVDGPVPHHYESLKRENPSLLPSPAEQMDSWKVALYNGCRAFFAVRERFAKYQALVRAEYEKRGYVEVDDDFLTRRAHLRAYNDVLRAKAMKYVAHLVDTGELLVAGRSPRID</sequence>
<dbReference type="Gramene" id="TraesWEE_scaffold_053673_01G000100.1">
    <property type="protein sequence ID" value="TraesWEE_scaffold_053673_01G000100.1"/>
    <property type="gene ID" value="TraesWEE_scaffold_053673_01G000100"/>
</dbReference>
<reference evidence="1" key="1">
    <citation type="submission" date="2018-08" db="EMBL/GenBank/DDBJ databases">
        <authorList>
            <person name="Rossello M."/>
        </authorList>
    </citation>
    <scope>NUCLEOTIDE SEQUENCE [LARGE SCALE GENOMIC DNA]</scope>
    <source>
        <strain evidence="1">cv. Chinese Spring</strain>
    </source>
</reference>
<dbReference type="Gramene" id="TraesARI2A03G00805880.1">
    <property type="protein sequence ID" value="TraesARI2A03G00805880.1.CDS1"/>
    <property type="gene ID" value="TraesARI2A03G00805880"/>
</dbReference>
<dbReference type="Gramene" id="TraesCS2A02G528500.1">
    <property type="protein sequence ID" value="TraesCS2A02G528500.1.cds1"/>
    <property type="gene ID" value="TraesCS2A02G528500"/>
</dbReference>
<dbReference type="Gramene" id="TraesLAC2A03G00801160.1">
    <property type="protein sequence ID" value="TraesLAC2A03G00801160.1.CDS1"/>
    <property type="gene ID" value="TraesLAC2A03G00801160"/>
</dbReference>
<dbReference type="Gramene" id="TraesLDM2A03G00799530.1">
    <property type="protein sequence ID" value="TraesLDM2A03G00799530.1.CDS1"/>
    <property type="gene ID" value="TraesLDM2A03G00799530"/>
</dbReference>
<dbReference type="PANTHER" id="PTHR35166:SF6">
    <property type="entry name" value="PROTEIN-RELATED"/>
    <property type="match status" value="1"/>
</dbReference>
<dbReference type="Gramene" id="TraesMAC2A03G00796140.1">
    <property type="protein sequence ID" value="TraesMAC2A03G00796140.1.CDS1"/>
    <property type="gene ID" value="TraesMAC2A03G00796140"/>
</dbReference>
<dbReference type="Gramene" id="TraesJUL2A03G00802430.1">
    <property type="protein sequence ID" value="TraesJUL2A03G00802430.1.CDS1"/>
    <property type="gene ID" value="TraesJUL2A03G00802430"/>
</dbReference>
<dbReference type="Gramene" id="TraesPARA_EIv1.0_0344150.1">
    <property type="protein sequence ID" value="TraesPARA_EIv1.0_0344150.1.CDS1"/>
    <property type="gene ID" value="TraesPARA_EIv1.0_0344150"/>
</dbReference>
<accession>A0A3B6B8J2</accession>
<dbReference type="Proteomes" id="UP000019116">
    <property type="component" value="Chromosome 2A"/>
</dbReference>
<dbReference type="AlphaFoldDB" id="A0A3B6B8J2"/>
<dbReference type="Gramene" id="TraesSYM2A03G00805550.1">
    <property type="protein sequence ID" value="TraesSYM2A03G00805550.1.CDS1"/>
    <property type="gene ID" value="TraesSYM2A03G00805550"/>
</dbReference>
<protein>
    <submittedName>
        <fullName evidence="1">Uncharacterized protein</fullName>
    </submittedName>
</protein>
<evidence type="ECO:0000313" key="1">
    <source>
        <dbReference type="EnsemblPlants" id="TraesCS2A02G528500.1.cds1"/>
    </source>
</evidence>
<dbReference type="Gramene" id="TraesSTA2A03G00795950.1">
    <property type="protein sequence ID" value="TraesSTA2A03G00795950.1.CDS1"/>
    <property type="gene ID" value="TraesSTA2A03G00795950"/>
</dbReference>
<dbReference type="Gramene" id="TraesCLE_scaffold_048921_01G000500.1">
    <property type="protein sequence ID" value="TraesCLE_scaffold_048921_01G000500.1"/>
    <property type="gene ID" value="TraesCLE_scaffold_048921_01G000500"/>
</dbReference>
<dbReference type="SMR" id="A0A3B6B8J2"/>
<dbReference type="Gramene" id="TraesNOR2A03G00807000.1">
    <property type="protein sequence ID" value="TraesNOR2A03G00807000.1.CDS1"/>
    <property type="gene ID" value="TraesNOR2A03G00807000"/>
</dbReference>
<organism evidence="1">
    <name type="scientific">Triticum aestivum</name>
    <name type="common">Wheat</name>
    <dbReference type="NCBI Taxonomy" id="4565"/>
    <lineage>
        <taxon>Eukaryota</taxon>
        <taxon>Viridiplantae</taxon>
        <taxon>Streptophyta</taxon>
        <taxon>Embryophyta</taxon>
        <taxon>Tracheophyta</taxon>
        <taxon>Spermatophyta</taxon>
        <taxon>Magnoliopsida</taxon>
        <taxon>Liliopsida</taxon>
        <taxon>Poales</taxon>
        <taxon>Poaceae</taxon>
        <taxon>BOP clade</taxon>
        <taxon>Pooideae</taxon>
        <taxon>Triticodae</taxon>
        <taxon>Triticeae</taxon>
        <taxon>Triticinae</taxon>
        <taxon>Triticum</taxon>
    </lineage>
</organism>
<dbReference type="Gramene" id="TraesROB_scaffold_073142_01G000100.1">
    <property type="protein sequence ID" value="TraesROB_scaffold_073142_01G000100.1"/>
    <property type="gene ID" value="TraesROB_scaffold_073142_01G000100"/>
</dbReference>
<reference evidence="1" key="2">
    <citation type="submission" date="2018-10" db="UniProtKB">
        <authorList>
            <consortium name="EnsemblPlants"/>
        </authorList>
    </citation>
    <scope>IDENTIFICATION</scope>
</reference>
<proteinExistence type="predicted"/>
<evidence type="ECO:0000313" key="2">
    <source>
        <dbReference type="Proteomes" id="UP000019116"/>
    </source>
</evidence>
<dbReference type="Gramene" id="TraesCAD_scaffold_084995_01G000100.1">
    <property type="protein sequence ID" value="TraesCAD_scaffold_084995_01G000100.1"/>
    <property type="gene ID" value="TraesCAD_scaffold_084995_01G000100"/>
</dbReference>
<dbReference type="OrthoDB" id="687234at2759"/>
<dbReference type="EnsemblPlants" id="TraesCS2A02G528500.1">
    <property type="protein sequence ID" value="TraesCS2A02G528500.1.cds1"/>
    <property type="gene ID" value="TraesCS2A02G528500"/>
</dbReference>
<dbReference type="PANTHER" id="PTHR35166">
    <property type="entry name" value="OS05G0193700 PROTEIN-RELATED"/>
    <property type="match status" value="1"/>
</dbReference>